<name>A0A1G1T8L1_9BACT</name>
<dbReference type="Pfam" id="PF04397">
    <property type="entry name" value="LytTR"/>
    <property type="match status" value="1"/>
</dbReference>
<evidence type="ECO:0000259" key="2">
    <source>
        <dbReference type="PROSITE" id="PS50110"/>
    </source>
</evidence>
<feature type="domain" description="HTH LytTR-type" evidence="3">
    <location>
        <begin position="137"/>
        <end position="235"/>
    </location>
</feature>
<dbReference type="PANTHER" id="PTHR37299:SF1">
    <property type="entry name" value="STAGE 0 SPORULATION PROTEIN A HOMOLOG"/>
    <property type="match status" value="1"/>
</dbReference>
<keyword evidence="1" id="KW-0597">Phosphoprotein</keyword>
<dbReference type="PROSITE" id="PS50930">
    <property type="entry name" value="HTH_LYTTR"/>
    <property type="match status" value="1"/>
</dbReference>
<accession>A0A1G1T8L1</accession>
<dbReference type="PROSITE" id="PS50110">
    <property type="entry name" value="RESPONSE_REGULATORY"/>
    <property type="match status" value="1"/>
</dbReference>
<evidence type="ECO:0008006" key="6">
    <source>
        <dbReference type="Google" id="ProtNLM"/>
    </source>
</evidence>
<protein>
    <recommendedName>
        <fullName evidence="6">DNA-binding response regulator</fullName>
    </recommendedName>
</protein>
<dbReference type="PANTHER" id="PTHR37299">
    <property type="entry name" value="TRANSCRIPTIONAL REGULATOR-RELATED"/>
    <property type="match status" value="1"/>
</dbReference>
<proteinExistence type="predicted"/>
<organism evidence="4 5">
    <name type="scientific">Hymenobacter glacialis</name>
    <dbReference type="NCBI Taxonomy" id="1908236"/>
    <lineage>
        <taxon>Bacteria</taxon>
        <taxon>Pseudomonadati</taxon>
        <taxon>Bacteroidota</taxon>
        <taxon>Cytophagia</taxon>
        <taxon>Cytophagales</taxon>
        <taxon>Hymenobacteraceae</taxon>
        <taxon>Hymenobacter</taxon>
    </lineage>
</organism>
<dbReference type="InterPro" id="IPR001789">
    <property type="entry name" value="Sig_transdc_resp-reg_receiver"/>
</dbReference>
<dbReference type="Gene3D" id="3.40.50.2300">
    <property type="match status" value="1"/>
</dbReference>
<dbReference type="RefSeq" id="WP_070733190.1">
    <property type="nucleotide sequence ID" value="NZ_MDZC01000044.1"/>
</dbReference>
<dbReference type="Pfam" id="PF00072">
    <property type="entry name" value="Response_reg"/>
    <property type="match status" value="1"/>
</dbReference>
<evidence type="ECO:0000256" key="1">
    <source>
        <dbReference type="PROSITE-ProRule" id="PRU00169"/>
    </source>
</evidence>
<dbReference type="Gene3D" id="2.40.50.1020">
    <property type="entry name" value="LytTr DNA-binding domain"/>
    <property type="match status" value="1"/>
</dbReference>
<dbReference type="SMART" id="SM00850">
    <property type="entry name" value="LytTR"/>
    <property type="match status" value="1"/>
</dbReference>
<dbReference type="InterPro" id="IPR046947">
    <property type="entry name" value="LytR-like"/>
</dbReference>
<dbReference type="SUPFAM" id="SSF52172">
    <property type="entry name" value="CheY-like"/>
    <property type="match status" value="1"/>
</dbReference>
<dbReference type="InterPro" id="IPR011006">
    <property type="entry name" value="CheY-like_superfamily"/>
</dbReference>
<dbReference type="STRING" id="1908236.BEN48_11670"/>
<reference evidence="4 5" key="1">
    <citation type="submission" date="2016-08" db="EMBL/GenBank/DDBJ databases">
        <title>Hymenobacter coccineus sp. nov., Hymenobacter lapidarius sp. nov. and Hymenobacter glacialis sp. nov., isolated from Antarctic soil.</title>
        <authorList>
            <person name="Sedlacek I."/>
            <person name="Kralova S."/>
            <person name="Kyrova K."/>
            <person name="Maslanova I."/>
            <person name="Stankova E."/>
            <person name="Vrbovska V."/>
            <person name="Nemec M."/>
            <person name="Bartak M."/>
            <person name="Svec P."/>
            <person name="Busse H.-J."/>
            <person name="Pantucek R."/>
        </authorList>
    </citation>
    <scope>NUCLEOTIDE SEQUENCE [LARGE SCALE GENOMIC DNA]</scope>
    <source>
        <strain evidence="4 5">CCM 8648</strain>
    </source>
</reference>
<dbReference type="AlphaFoldDB" id="A0A1G1T8L1"/>
<gene>
    <name evidence="4" type="ORF">BEN48_11670</name>
</gene>
<evidence type="ECO:0000313" key="5">
    <source>
        <dbReference type="Proteomes" id="UP000177791"/>
    </source>
</evidence>
<dbReference type="GO" id="GO:0003677">
    <property type="term" value="F:DNA binding"/>
    <property type="evidence" value="ECO:0007669"/>
    <property type="project" value="InterPro"/>
</dbReference>
<keyword evidence="5" id="KW-1185">Reference proteome</keyword>
<dbReference type="GO" id="GO:0000156">
    <property type="term" value="F:phosphorelay response regulator activity"/>
    <property type="evidence" value="ECO:0007669"/>
    <property type="project" value="InterPro"/>
</dbReference>
<sequence>MPPTAAQVRCLIVDDEPLAHQVLTRFIDQTPGLTLGGQCRNAIEAHDYLRQHPVDLLFLDIEMPLVTGLHFLGTLPNPPPTILTTAYREYAYEGYELQVLDYLLKPFSYERFLKATARYQPPAPAQPTDMTAPPPHLLLKDQGGLLKVPLPAIRYVEGCKDYVKVVTADKTYLHHATMQSMSELLGPEFVRVHRSFIVGAAHIKRLQPEQLLLTNNSLLPIGSSYKADLLAYFKAI</sequence>
<evidence type="ECO:0000259" key="3">
    <source>
        <dbReference type="PROSITE" id="PS50930"/>
    </source>
</evidence>
<dbReference type="OrthoDB" id="1646880at2"/>
<dbReference type="EMBL" id="MDZC01000044">
    <property type="protein sequence ID" value="OGX87222.1"/>
    <property type="molecule type" value="Genomic_DNA"/>
</dbReference>
<feature type="domain" description="Response regulatory" evidence="2">
    <location>
        <begin position="9"/>
        <end position="120"/>
    </location>
</feature>
<feature type="modified residue" description="4-aspartylphosphate" evidence="1">
    <location>
        <position position="60"/>
    </location>
</feature>
<dbReference type="Proteomes" id="UP000177791">
    <property type="component" value="Unassembled WGS sequence"/>
</dbReference>
<dbReference type="InterPro" id="IPR007492">
    <property type="entry name" value="LytTR_DNA-bd_dom"/>
</dbReference>
<dbReference type="SMART" id="SM00448">
    <property type="entry name" value="REC"/>
    <property type="match status" value="1"/>
</dbReference>
<evidence type="ECO:0000313" key="4">
    <source>
        <dbReference type="EMBL" id="OGX87222.1"/>
    </source>
</evidence>
<comment type="caution">
    <text evidence="4">The sequence shown here is derived from an EMBL/GenBank/DDBJ whole genome shotgun (WGS) entry which is preliminary data.</text>
</comment>